<dbReference type="RefSeq" id="WP_263251473.1">
    <property type="nucleotide sequence ID" value="NZ_BAABLT010000046.1"/>
</dbReference>
<comment type="caution">
    <text evidence="2">The sequence shown here is derived from an EMBL/GenBank/DDBJ whole genome shotgun (WGS) entry which is preliminary data.</text>
</comment>
<feature type="domain" description="Ribbon-helix-helix protein CopG" evidence="1">
    <location>
        <begin position="1"/>
        <end position="33"/>
    </location>
</feature>
<dbReference type="InterPro" id="IPR002145">
    <property type="entry name" value="CopG"/>
</dbReference>
<accession>A0ABW3FWB2</accession>
<evidence type="ECO:0000313" key="2">
    <source>
        <dbReference type="EMBL" id="MFD0922087.1"/>
    </source>
</evidence>
<keyword evidence="3" id="KW-1185">Reference proteome</keyword>
<proteinExistence type="predicted"/>
<evidence type="ECO:0000259" key="1">
    <source>
        <dbReference type="Pfam" id="PF01402"/>
    </source>
</evidence>
<gene>
    <name evidence="2" type="ORF">ACFQ16_20275</name>
</gene>
<dbReference type="EMBL" id="JBHTIW010000018">
    <property type="protein sequence ID" value="MFD0922087.1"/>
    <property type="molecule type" value="Genomic_DNA"/>
</dbReference>
<organism evidence="2 3">
    <name type="scientific">Saccharopolyspora rosea</name>
    <dbReference type="NCBI Taxonomy" id="524884"/>
    <lineage>
        <taxon>Bacteria</taxon>
        <taxon>Bacillati</taxon>
        <taxon>Actinomycetota</taxon>
        <taxon>Actinomycetes</taxon>
        <taxon>Pseudonocardiales</taxon>
        <taxon>Pseudonocardiaceae</taxon>
        <taxon>Saccharopolyspora</taxon>
    </lineage>
</organism>
<evidence type="ECO:0000313" key="3">
    <source>
        <dbReference type="Proteomes" id="UP001597018"/>
    </source>
</evidence>
<name>A0ABW3FWB2_9PSEU</name>
<protein>
    <submittedName>
        <fullName evidence="2">Ribbon-helix-helix protein, CopG family</fullName>
    </submittedName>
</protein>
<reference evidence="3" key="1">
    <citation type="journal article" date="2019" name="Int. J. Syst. Evol. Microbiol.">
        <title>The Global Catalogue of Microorganisms (GCM) 10K type strain sequencing project: providing services to taxonomists for standard genome sequencing and annotation.</title>
        <authorList>
            <consortium name="The Broad Institute Genomics Platform"/>
            <consortium name="The Broad Institute Genome Sequencing Center for Infectious Disease"/>
            <person name="Wu L."/>
            <person name="Ma J."/>
        </authorList>
    </citation>
    <scope>NUCLEOTIDE SEQUENCE [LARGE SCALE GENOMIC DNA]</scope>
    <source>
        <strain evidence="3">CCUG 56401</strain>
    </source>
</reference>
<dbReference type="Pfam" id="PF01402">
    <property type="entry name" value="RHH_1"/>
    <property type="match status" value="1"/>
</dbReference>
<dbReference type="Proteomes" id="UP001597018">
    <property type="component" value="Unassembled WGS sequence"/>
</dbReference>
<sequence length="80" mass="9211">MRTTITIDDQLLERLKLRAAREHTTVSALIEDDVRLGELRRARAQDRPRFKLPTFDLGAPRPGVDLNDNAALLEFMEHDE</sequence>